<sequence length="90" mass="9958">MFNNGYSNNKHGLSPMLSASSSTTATLQTTSSSSSATTNSQTQSLIKAYFKTPEGRYKLHSEKTRPPNLLPYSYAKTISQVPKNKKKKRI</sequence>
<accession>A0A540K3L0</accession>
<dbReference type="STRING" id="106549.A0A540K3L0"/>
<feature type="compositionally biased region" description="Low complexity" evidence="1">
    <location>
        <begin position="17"/>
        <end position="43"/>
    </location>
</feature>
<dbReference type="EMBL" id="VIEB01008448">
    <property type="protein sequence ID" value="TQD68821.1"/>
    <property type="molecule type" value="Genomic_DNA"/>
</dbReference>
<dbReference type="Proteomes" id="UP000315295">
    <property type="component" value="Unassembled WGS sequence"/>
</dbReference>
<name>A0A540K3L0_MALBA</name>
<reference evidence="2 3" key="1">
    <citation type="journal article" date="2019" name="G3 (Bethesda)">
        <title>Sequencing of a Wild Apple (Malus baccata) Genome Unravels the Differences Between Cultivated and Wild Apple Species Regarding Disease Resistance and Cold Tolerance.</title>
        <authorList>
            <person name="Chen X."/>
        </authorList>
    </citation>
    <scope>NUCLEOTIDE SEQUENCE [LARGE SCALE GENOMIC DNA]</scope>
    <source>
        <strain evidence="3">cv. Shandingzi</strain>
        <tissue evidence="2">Leaves</tissue>
    </source>
</reference>
<protein>
    <submittedName>
        <fullName evidence="2">Uncharacterized protein</fullName>
    </submittedName>
</protein>
<gene>
    <name evidence="2" type="ORF">C1H46_045646</name>
</gene>
<evidence type="ECO:0000313" key="3">
    <source>
        <dbReference type="Proteomes" id="UP000315295"/>
    </source>
</evidence>
<feature type="compositionally biased region" description="Polar residues" evidence="1">
    <location>
        <begin position="1"/>
        <end position="11"/>
    </location>
</feature>
<proteinExistence type="predicted"/>
<keyword evidence="3" id="KW-1185">Reference proteome</keyword>
<comment type="caution">
    <text evidence="2">The sequence shown here is derived from an EMBL/GenBank/DDBJ whole genome shotgun (WGS) entry which is preliminary data.</text>
</comment>
<dbReference type="AlphaFoldDB" id="A0A540K3L0"/>
<evidence type="ECO:0000256" key="1">
    <source>
        <dbReference type="SAM" id="MobiDB-lite"/>
    </source>
</evidence>
<evidence type="ECO:0000313" key="2">
    <source>
        <dbReference type="EMBL" id="TQD68821.1"/>
    </source>
</evidence>
<organism evidence="2 3">
    <name type="scientific">Malus baccata</name>
    <name type="common">Siberian crab apple</name>
    <name type="synonym">Pyrus baccata</name>
    <dbReference type="NCBI Taxonomy" id="106549"/>
    <lineage>
        <taxon>Eukaryota</taxon>
        <taxon>Viridiplantae</taxon>
        <taxon>Streptophyta</taxon>
        <taxon>Embryophyta</taxon>
        <taxon>Tracheophyta</taxon>
        <taxon>Spermatophyta</taxon>
        <taxon>Magnoliopsida</taxon>
        <taxon>eudicotyledons</taxon>
        <taxon>Gunneridae</taxon>
        <taxon>Pentapetalae</taxon>
        <taxon>rosids</taxon>
        <taxon>fabids</taxon>
        <taxon>Rosales</taxon>
        <taxon>Rosaceae</taxon>
        <taxon>Amygdaloideae</taxon>
        <taxon>Maleae</taxon>
        <taxon>Malus</taxon>
    </lineage>
</organism>
<feature type="region of interest" description="Disordered" evidence="1">
    <location>
        <begin position="1"/>
        <end position="43"/>
    </location>
</feature>